<reference evidence="9" key="1">
    <citation type="submission" date="2025-08" db="UniProtKB">
        <authorList>
            <consortium name="Ensembl"/>
        </authorList>
    </citation>
    <scope>IDENTIFICATION</scope>
</reference>
<name>A0A8C0K6N8_CANLU</name>
<dbReference type="GeneTree" id="ENSGT00980000201421"/>
<evidence type="ECO:0000256" key="1">
    <source>
        <dbReference type="ARBA" id="ARBA00002689"/>
    </source>
</evidence>
<organism evidence="9 10">
    <name type="scientific">Canis lupus dingo</name>
    <name type="common">dingo</name>
    <dbReference type="NCBI Taxonomy" id="286419"/>
    <lineage>
        <taxon>Eukaryota</taxon>
        <taxon>Metazoa</taxon>
        <taxon>Chordata</taxon>
        <taxon>Craniata</taxon>
        <taxon>Vertebrata</taxon>
        <taxon>Euteleostomi</taxon>
        <taxon>Mammalia</taxon>
        <taxon>Eutheria</taxon>
        <taxon>Laurasiatheria</taxon>
        <taxon>Carnivora</taxon>
        <taxon>Caniformia</taxon>
        <taxon>Canidae</taxon>
        <taxon>Canis</taxon>
    </lineage>
</organism>
<dbReference type="Proteomes" id="UP000694391">
    <property type="component" value="Unplaced"/>
</dbReference>
<evidence type="ECO:0000313" key="9">
    <source>
        <dbReference type="Ensembl" id="ENSCAFP00020010723.1"/>
    </source>
</evidence>
<evidence type="ECO:0000256" key="2">
    <source>
        <dbReference type="ARBA" id="ARBA00006792"/>
    </source>
</evidence>
<protein>
    <recommendedName>
        <fullName evidence="8">MICOS complex subunit MIC10</fullName>
    </recommendedName>
</protein>
<evidence type="ECO:0000256" key="8">
    <source>
        <dbReference type="RuleBase" id="RU363011"/>
    </source>
</evidence>
<accession>A0A8C0K6N8</accession>
<keyword evidence="3" id="KW-0812">Transmembrane</keyword>
<evidence type="ECO:0000256" key="6">
    <source>
        <dbReference type="ARBA" id="ARBA00023128"/>
    </source>
</evidence>
<sequence>MSDSELTRKWDLCMADAVTKIGTGFRLGFVPPSLTLFKRRMWPLHYLLVLAWDWEWPTPTVSMISTLHIFYIENISEQEQ</sequence>
<evidence type="ECO:0000313" key="10">
    <source>
        <dbReference type="Proteomes" id="UP000694391"/>
    </source>
</evidence>
<evidence type="ECO:0000256" key="4">
    <source>
        <dbReference type="ARBA" id="ARBA00022792"/>
    </source>
</evidence>
<dbReference type="InterPro" id="IPR007512">
    <property type="entry name" value="Mic10"/>
</dbReference>
<reference evidence="9" key="2">
    <citation type="submission" date="2025-09" db="UniProtKB">
        <authorList>
            <consortium name="Ensembl"/>
        </authorList>
    </citation>
    <scope>IDENTIFICATION</scope>
</reference>
<keyword evidence="7" id="KW-0472">Membrane</keyword>
<evidence type="ECO:0000256" key="5">
    <source>
        <dbReference type="ARBA" id="ARBA00022989"/>
    </source>
</evidence>
<keyword evidence="6 8" id="KW-0496">Mitochondrion</keyword>
<proteinExistence type="inferred from homology"/>
<comment type="similarity">
    <text evidence="2 8">Belongs to the MICOS complex subunit Mic10 family.</text>
</comment>
<dbReference type="GO" id="GO:0061617">
    <property type="term" value="C:MICOS complex"/>
    <property type="evidence" value="ECO:0007669"/>
    <property type="project" value="UniProtKB-UniRule"/>
</dbReference>
<dbReference type="Ensembl" id="ENSCAFT00020012446.1">
    <property type="protein sequence ID" value="ENSCAFP00020010723.1"/>
    <property type="gene ID" value="ENSCAFG00020008686.1"/>
</dbReference>
<dbReference type="Pfam" id="PF04418">
    <property type="entry name" value="DUF543"/>
    <property type="match status" value="1"/>
</dbReference>
<evidence type="ECO:0000256" key="7">
    <source>
        <dbReference type="ARBA" id="ARBA00023136"/>
    </source>
</evidence>
<keyword evidence="10" id="KW-1185">Reference proteome</keyword>
<comment type="subcellular location">
    <subcellularLocation>
        <location evidence="8">Mitochondrion inner membrane</location>
        <topology evidence="8">Single-pass membrane protein</topology>
    </subcellularLocation>
</comment>
<dbReference type="AlphaFoldDB" id="A0A8C0K6N8"/>
<keyword evidence="5" id="KW-1133">Transmembrane helix</keyword>
<evidence type="ECO:0000256" key="3">
    <source>
        <dbReference type="ARBA" id="ARBA00022692"/>
    </source>
</evidence>
<comment type="subunit">
    <text evidence="8">Component of the mitochondrial contact site and cristae organizing system (MICOS) complex.</text>
</comment>
<keyword evidence="4 8" id="KW-0999">Mitochondrion inner membrane</keyword>
<comment type="function">
    <text evidence="1 8">Component of the MICOS complex, a large protein complex of the mitochondrial inner membrane that plays crucial roles in the maintenance of crista junctions, inner membrane architecture, and formation of contact sites to the outer membrane.</text>
</comment>